<dbReference type="InterPro" id="IPR011008">
    <property type="entry name" value="Dimeric_a/b-barrel"/>
</dbReference>
<proteinExistence type="predicted"/>
<organism evidence="2 3">
    <name type="scientific">Rhodococcus olei</name>
    <dbReference type="NCBI Taxonomy" id="2161675"/>
    <lineage>
        <taxon>Bacteria</taxon>
        <taxon>Bacillati</taxon>
        <taxon>Actinomycetota</taxon>
        <taxon>Actinomycetes</taxon>
        <taxon>Mycobacteriales</taxon>
        <taxon>Nocardiaceae</taxon>
        <taxon>Rhodococcus</taxon>
    </lineage>
</organism>
<sequence length="98" mass="11036">MPYAVAIEFSLNPDTVDDAARAIRDMLETTRNFDGNESTEVLIDTDDNTRWVISERWASADAYAKYRDYRSGEGKVTGLAPHVLSSTRRTFEVRGTDS</sequence>
<dbReference type="SUPFAM" id="SSF54909">
    <property type="entry name" value="Dimeric alpha+beta barrel"/>
    <property type="match status" value="1"/>
</dbReference>
<evidence type="ECO:0000313" key="2">
    <source>
        <dbReference type="EMBL" id="GAA4474929.1"/>
    </source>
</evidence>
<gene>
    <name evidence="2" type="ORF">GCM10023094_11420</name>
</gene>
<accession>A0ABP8NZB9</accession>
<name>A0ABP8NZB9_9NOCA</name>
<dbReference type="InterPro" id="IPR007138">
    <property type="entry name" value="ABM_dom"/>
</dbReference>
<dbReference type="EMBL" id="BAABFB010000024">
    <property type="protein sequence ID" value="GAA4474929.1"/>
    <property type="molecule type" value="Genomic_DNA"/>
</dbReference>
<feature type="domain" description="ABM" evidence="1">
    <location>
        <begin position="3"/>
        <end position="93"/>
    </location>
</feature>
<comment type="caution">
    <text evidence="2">The sequence shown here is derived from an EMBL/GenBank/DDBJ whole genome shotgun (WGS) entry which is preliminary data.</text>
</comment>
<dbReference type="RefSeq" id="WP_345342808.1">
    <property type="nucleotide sequence ID" value="NZ_BAABFB010000024.1"/>
</dbReference>
<protein>
    <recommendedName>
        <fullName evidence="1">ABM domain-containing protein</fullName>
    </recommendedName>
</protein>
<dbReference type="Proteomes" id="UP001501183">
    <property type="component" value="Unassembled WGS sequence"/>
</dbReference>
<evidence type="ECO:0000313" key="3">
    <source>
        <dbReference type="Proteomes" id="UP001501183"/>
    </source>
</evidence>
<evidence type="ECO:0000259" key="1">
    <source>
        <dbReference type="PROSITE" id="PS51725"/>
    </source>
</evidence>
<keyword evidence="3" id="KW-1185">Reference proteome</keyword>
<dbReference type="PROSITE" id="PS51725">
    <property type="entry name" value="ABM"/>
    <property type="match status" value="1"/>
</dbReference>
<reference evidence="3" key="1">
    <citation type="journal article" date="2019" name="Int. J. Syst. Evol. Microbiol.">
        <title>The Global Catalogue of Microorganisms (GCM) 10K type strain sequencing project: providing services to taxonomists for standard genome sequencing and annotation.</title>
        <authorList>
            <consortium name="The Broad Institute Genomics Platform"/>
            <consortium name="The Broad Institute Genome Sequencing Center for Infectious Disease"/>
            <person name="Wu L."/>
            <person name="Ma J."/>
        </authorList>
    </citation>
    <scope>NUCLEOTIDE SEQUENCE [LARGE SCALE GENOMIC DNA]</scope>
    <source>
        <strain evidence="3">JCM 32206</strain>
    </source>
</reference>
<dbReference type="Pfam" id="PF03992">
    <property type="entry name" value="ABM"/>
    <property type="match status" value="1"/>
</dbReference>
<dbReference type="Gene3D" id="3.30.70.100">
    <property type="match status" value="1"/>
</dbReference>